<keyword evidence="3 4" id="KW-0342">GTP-binding</keyword>
<dbReference type="GO" id="GO:0005524">
    <property type="term" value="F:ATP binding"/>
    <property type="evidence" value="ECO:0007669"/>
    <property type="project" value="UniProtKB-UniRule"/>
</dbReference>
<dbReference type="NCBIfam" id="NF003828">
    <property type="entry name" value="PRK05416.1"/>
    <property type="match status" value="1"/>
</dbReference>
<dbReference type="InterPro" id="IPR027417">
    <property type="entry name" value="P-loop_NTPase"/>
</dbReference>
<protein>
    <submittedName>
        <fullName evidence="7">RNase adapter RapZ</fullName>
    </submittedName>
</protein>
<dbReference type="Pfam" id="PF03668">
    <property type="entry name" value="RapZ-like_N"/>
    <property type="match status" value="1"/>
</dbReference>
<dbReference type="PANTHER" id="PTHR30448:SF0">
    <property type="entry name" value="RNASE ADAPTER PROTEIN RAPZ"/>
    <property type="match status" value="1"/>
</dbReference>
<evidence type="ECO:0000256" key="3">
    <source>
        <dbReference type="ARBA" id="ARBA00023134"/>
    </source>
</evidence>
<dbReference type="InterPro" id="IPR053930">
    <property type="entry name" value="RapZ-like_N"/>
</dbReference>
<dbReference type="InterPro" id="IPR053931">
    <property type="entry name" value="RapZ_C"/>
</dbReference>
<dbReference type="EMBL" id="WBKA01000002">
    <property type="protein sequence ID" value="KAB1632879.1"/>
    <property type="molecule type" value="Genomic_DNA"/>
</dbReference>
<feature type="domain" description="RapZ C-terminal" evidence="6">
    <location>
        <begin position="181"/>
        <end position="300"/>
    </location>
</feature>
<dbReference type="GO" id="GO:0005525">
    <property type="term" value="F:GTP binding"/>
    <property type="evidence" value="ECO:0007669"/>
    <property type="project" value="UniProtKB-UniRule"/>
</dbReference>
<evidence type="ECO:0000313" key="7">
    <source>
        <dbReference type="EMBL" id="KAB1632879.1"/>
    </source>
</evidence>
<evidence type="ECO:0000313" key="8">
    <source>
        <dbReference type="Proteomes" id="UP000481339"/>
    </source>
</evidence>
<dbReference type="Pfam" id="PF22740">
    <property type="entry name" value="PapZ_C"/>
    <property type="match status" value="1"/>
</dbReference>
<evidence type="ECO:0000256" key="4">
    <source>
        <dbReference type="HAMAP-Rule" id="MF_00636"/>
    </source>
</evidence>
<keyword evidence="8" id="KW-1185">Reference proteome</keyword>
<dbReference type="HAMAP" id="MF_00636">
    <property type="entry name" value="RapZ_like"/>
    <property type="match status" value="1"/>
</dbReference>
<dbReference type="SUPFAM" id="SSF52540">
    <property type="entry name" value="P-loop containing nucleoside triphosphate hydrolases"/>
    <property type="match status" value="1"/>
</dbReference>
<accession>A0A7C8BQA4</accession>
<dbReference type="Gene3D" id="3.40.50.300">
    <property type="entry name" value="P-loop containing nucleotide triphosphate hydrolases"/>
    <property type="match status" value="2"/>
</dbReference>
<organism evidence="7 8">
    <name type="scientific">Pseudoclavibacter caeni</name>
    <dbReference type="NCBI Taxonomy" id="908846"/>
    <lineage>
        <taxon>Bacteria</taxon>
        <taxon>Bacillati</taxon>
        <taxon>Actinomycetota</taxon>
        <taxon>Actinomycetes</taxon>
        <taxon>Micrococcales</taxon>
        <taxon>Microbacteriaceae</taxon>
        <taxon>Pseudoclavibacter</taxon>
    </lineage>
</organism>
<evidence type="ECO:0000259" key="5">
    <source>
        <dbReference type="Pfam" id="PF03668"/>
    </source>
</evidence>
<keyword evidence="2 4" id="KW-0067">ATP-binding</keyword>
<feature type="domain" description="RapZ-like N-terminal" evidence="5">
    <location>
        <begin position="20"/>
        <end position="175"/>
    </location>
</feature>
<dbReference type="OrthoDB" id="9784461at2"/>
<feature type="binding site" evidence="4">
    <location>
        <begin position="26"/>
        <end position="33"/>
    </location>
    <ligand>
        <name>ATP</name>
        <dbReference type="ChEBI" id="CHEBI:30616"/>
    </ligand>
</feature>
<keyword evidence="1 4" id="KW-0547">Nucleotide-binding</keyword>
<feature type="binding site" evidence="4">
    <location>
        <begin position="77"/>
        <end position="80"/>
    </location>
    <ligand>
        <name>GTP</name>
        <dbReference type="ChEBI" id="CHEBI:37565"/>
    </ligand>
</feature>
<dbReference type="PIRSF" id="PIRSF005052">
    <property type="entry name" value="P-loopkin"/>
    <property type="match status" value="1"/>
</dbReference>
<proteinExistence type="inferred from homology"/>
<dbReference type="AlphaFoldDB" id="A0A7C8BQA4"/>
<name>A0A7C8BQA4_9MICO</name>
<evidence type="ECO:0000256" key="2">
    <source>
        <dbReference type="ARBA" id="ARBA00022840"/>
    </source>
</evidence>
<gene>
    <name evidence="7" type="primary">rapZ</name>
    <name evidence="7" type="ORF">F8O02_03180</name>
</gene>
<dbReference type="PANTHER" id="PTHR30448">
    <property type="entry name" value="RNASE ADAPTER PROTEIN RAPZ"/>
    <property type="match status" value="1"/>
</dbReference>
<dbReference type="RefSeq" id="WP_158035801.1">
    <property type="nucleotide sequence ID" value="NZ_BAAAZV010000003.1"/>
</dbReference>
<evidence type="ECO:0000256" key="1">
    <source>
        <dbReference type="ARBA" id="ARBA00022741"/>
    </source>
</evidence>
<dbReference type="InterPro" id="IPR005337">
    <property type="entry name" value="RapZ-like"/>
</dbReference>
<evidence type="ECO:0000259" key="6">
    <source>
        <dbReference type="Pfam" id="PF22740"/>
    </source>
</evidence>
<dbReference type="Proteomes" id="UP000481339">
    <property type="component" value="Unassembled WGS sequence"/>
</dbReference>
<sequence length="303" mass="33872">MTASGNDRVTEQSDEHQRSEILILTGLSGAGRSTVANALEDMGWYVIDNLPPKMLVPLAHFVQDGEHEIDRLAVVLDVRGGTLFSDLDAQLDALHGLAVPVRVVYLEASDAELVRRFEKVRRPHPLQNGAPLVDAIRRERQLLATLRGRADTIIDTTGMNVHQLTNRSYELFGGSQADRVTVTVTSFGFKHGIPLDADMVADMRFLPNPFWVEELRSHTGQDADVRDYVLGQPGAQRFLADYEHVLTTVLEGYLRENKRHAMFAFGCTGGKHRSVAMANEMARRLRRNPDLNVEVTHRDLGKE</sequence>
<comment type="caution">
    <text evidence="7">The sequence shown here is derived from an EMBL/GenBank/DDBJ whole genome shotgun (WGS) entry which is preliminary data.</text>
</comment>
<reference evidence="7 8" key="1">
    <citation type="submission" date="2019-09" db="EMBL/GenBank/DDBJ databases">
        <title>Phylogeny of genus Pseudoclavibacter and closely related genus.</title>
        <authorList>
            <person name="Li Y."/>
        </authorList>
    </citation>
    <scope>NUCLEOTIDE SEQUENCE [LARGE SCALE GENOMIC DNA]</scope>
    <source>
        <strain evidence="7 8">JCM 16921</strain>
    </source>
</reference>